<evidence type="ECO:0000313" key="2">
    <source>
        <dbReference type="Proteomes" id="UP000821845"/>
    </source>
</evidence>
<comment type="caution">
    <text evidence="1">The sequence shown here is derived from an EMBL/GenBank/DDBJ whole genome shotgun (WGS) entry which is preliminary data.</text>
</comment>
<keyword evidence="2" id="KW-1185">Reference proteome</keyword>
<accession>A0ACB7T2A6</accession>
<evidence type="ECO:0000313" key="1">
    <source>
        <dbReference type="EMBL" id="KAH6940274.1"/>
    </source>
</evidence>
<reference evidence="1" key="1">
    <citation type="submission" date="2020-05" db="EMBL/GenBank/DDBJ databases">
        <title>Large-scale comparative analyses of tick genomes elucidate their genetic diversity and vector capacities.</title>
        <authorList>
            <person name="Jia N."/>
            <person name="Wang J."/>
            <person name="Shi W."/>
            <person name="Du L."/>
            <person name="Sun Y."/>
            <person name="Zhan W."/>
            <person name="Jiang J."/>
            <person name="Wang Q."/>
            <person name="Zhang B."/>
            <person name="Ji P."/>
            <person name="Sakyi L.B."/>
            <person name="Cui X."/>
            <person name="Yuan T."/>
            <person name="Jiang B."/>
            <person name="Yang W."/>
            <person name="Lam T.T.-Y."/>
            <person name="Chang Q."/>
            <person name="Ding S."/>
            <person name="Wang X."/>
            <person name="Zhu J."/>
            <person name="Ruan X."/>
            <person name="Zhao L."/>
            <person name="Wei J."/>
            <person name="Que T."/>
            <person name="Du C."/>
            <person name="Cheng J."/>
            <person name="Dai P."/>
            <person name="Han X."/>
            <person name="Huang E."/>
            <person name="Gao Y."/>
            <person name="Liu J."/>
            <person name="Shao H."/>
            <person name="Ye R."/>
            <person name="Li L."/>
            <person name="Wei W."/>
            <person name="Wang X."/>
            <person name="Wang C."/>
            <person name="Yang T."/>
            <person name="Huo Q."/>
            <person name="Li W."/>
            <person name="Guo W."/>
            <person name="Chen H."/>
            <person name="Zhou L."/>
            <person name="Ni X."/>
            <person name="Tian J."/>
            <person name="Zhou Y."/>
            <person name="Sheng Y."/>
            <person name="Liu T."/>
            <person name="Pan Y."/>
            <person name="Xia L."/>
            <person name="Li J."/>
            <person name="Zhao F."/>
            <person name="Cao W."/>
        </authorList>
    </citation>
    <scope>NUCLEOTIDE SEQUENCE</scope>
    <source>
        <strain evidence="1">Hyas-2018</strain>
    </source>
</reference>
<sequence>MELSTGPLPASTSSAGIDEAQSIMQYQLSATPMVPVHVEGIGDLSALTDTGAEEPALHPLPAGDTISPRTQPPIHGLGSVIPIVMLGVYVRGTAATKFLLCIPVFEGLTANIILGTDFLLAYDI</sequence>
<organism evidence="1 2">
    <name type="scientific">Hyalomma asiaticum</name>
    <name type="common">Tick</name>
    <dbReference type="NCBI Taxonomy" id="266040"/>
    <lineage>
        <taxon>Eukaryota</taxon>
        <taxon>Metazoa</taxon>
        <taxon>Ecdysozoa</taxon>
        <taxon>Arthropoda</taxon>
        <taxon>Chelicerata</taxon>
        <taxon>Arachnida</taxon>
        <taxon>Acari</taxon>
        <taxon>Parasitiformes</taxon>
        <taxon>Ixodida</taxon>
        <taxon>Ixodoidea</taxon>
        <taxon>Ixodidae</taxon>
        <taxon>Hyalomminae</taxon>
        <taxon>Hyalomma</taxon>
    </lineage>
</organism>
<protein>
    <submittedName>
        <fullName evidence="1">Uncharacterized protein</fullName>
    </submittedName>
</protein>
<dbReference type="Proteomes" id="UP000821845">
    <property type="component" value="Chromosome 2"/>
</dbReference>
<proteinExistence type="predicted"/>
<dbReference type="EMBL" id="CM023482">
    <property type="protein sequence ID" value="KAH6940274.1"/>
    <property type="molecule type" value="Genomic_DNA"/>
</dbReference>
<gene>
    <name evidence="1" type="ORF">HPB50_026470</name>
</gene>
<name>A0ACB7T2A6_HYAAI</name>